<evidence type="ECO:0000313" key="1">
    <source>
        <dbReference type="EMBL" id="KAK4085715.1"/>
    </source>
</evidence>
<organism evidence="2 3">
    <name type="scientific">Purpureocillium lilacinum</name>
    <name type="common">Paecilomyces lilacinus</name>
    <dbReference type="NCBI Taxonomy" id="33203"/>
    <lineage>
        <taxon>Eukaryota</taxon>
        <taxon>Fungi</taxon>
        <taxon>Dikarya</taxon>
        <taxon>Ascomycota</taxon>
        <taxon>Pezizomycotina</taxon>
        <taxon>Sordariomycetes</taxon>
        <taxon>Hypocreomycetidae</taxon>
        <taxon>Hypocreales</taxon>
        <taxon>Ophiocordycipitaceae</taxon>
        <taxon>Purpureocillium</taxon>
    </lineage>
</organism>
<evidence type="ECO:0000313" key="4">
    <source>
        <dbReference type="Proteomes" id="UP001287286"/>
    </source>
</evidence>
<accession>A0A2U3DQV2</accession>
<dbReference type="EMBL" id="JAWRVI010000047">
    <property type="protein sequence ID" value="KAK4085715.1"/>
    <property type="molecule type" value="Genomic_DNA"/>
</dbReference>
<dbReference type="EMBL" id="LCWV01000050">
    <property type="protein sequence ID" value="PWI64643.1"/>
    <property type="molecule type" value="Genomic_DNA"/>
</dbReference>
<gene>
    <name evidence="2" type="ORF">PCL_09457</name>
    <name evidence="1" type="ORF">Purlil1_9875</name>
</gene>
<sequence>MCRDGAVQEVESGGAWSVSRGMTTWAVVEVESRHGCHPGGQVLTAMALASHPAYTGWPVPFFMGESDSHLRISRLGYQEPRLVQYRRVGQEAVRAALLGAARPHGAAGVEVVFSGGDGSP</sequence>
<reference evidence="1" key="3">
    <citation type="submission" date="2023-11" db="EMBL/GenBank/DDBJ databases">
        <authorList>
            <person name="Beijen E."/>
            <person name="Ohm R.A."/>
        </authorList>
    </citation>
    <scope>NUCLEOTIDE SEQUENCE</scope>
    <source>
        <strain evidence="1">CBS 150709</strain>
    </source>
</reference>
<evidence type="ECO:0000313" key="2">
    <source>
        <dbReference type="EMBL" id="PWI64643.1"/>
    </source>
</evidence>
<dbReference type="AlphaFoldDB" id="A0A2U3DQV2"/>
<protein>
    <submittedName>
        <fullName evidence="2">Uncharacterized protein</fullName>
    </submittedName>
</protein>
<reference evidence="2 3" key="2">
    <citation type="journal article" date="2016" name="Front. Microbiol.">
        <title>Genome and transcriptome sequences reveal the specific parasitism of the nematophagous Purpureocillium lilacinum 36-1.</title>
        <authorList>
            <person name="Xie J."/>
            <person name="Li S."/>
            <person name="Mo C."/>
            <person name="Xiao X."/>
            <person name="Peng D."/>
            <person name="Wang G."/>
            <person name="Xiao Y."/>
        </authorList>
    </citation>
    <scope>NUCLEOTIDE SEQUENCE [LARGE SCALE GENOMIC DNA]</scope>
    <source>
        <strain evidence="2 3">36-1</strain>
    </source>
</reference>
<dbReference type="Proteomes" id="UP001287286">
    <property type="component" value="Unassembled WGS sequence"/>
</dbReference>
<comment type="caution">
    <text evidence="2">The sequence shown here is derived from an EMBL/GenBank/DDBJ whole genome shotgun (WGS) entry which is preliminary data.</text>
</comment>
<keyword evidence="4" id="KW-1185">Reference proteome</keyword>
<name>A0A2U3DQV2_PURLI</name>
<reference evidence="1 4" key="4">
    <citation type="journal article" date="2024" name="Microbiol. Resour. Announc.">
        <title>Genome annotations for the ascomycete fungi Trichoderma harzianum, Trichoderma aggressivum, and Purpureocillium lilacinum.</title>
        <authorList>
            <person name="Beijen E.P.W."/>
            <person name="Ohm R.A."/>
        </authorList>
    </citation>
    <scope>NUCLEOTIDE SEQUENCE [LARGE SCALE GENOMIC DNA]</scope>
    <source>
        <strain evidence="1 4">CBS 150709</strain>
    </source>
</reference>
<proteinExistence type="predicted"/>
<dbReference type="Proteomes" id="UP000245956">
    <property type="component" value="Unassembled WGS sequence"/>
</dbReference>
<reference evidence="2" key="1">
    <citation type="submission" date="2015-05" db="EMBL/GenBank/DDBJ databases">
        <authorList>
            <person name="Wang D.B."/>
            <person name="Wang M."/>
        </authorList>
    </citation>
    <scope>NUCLEOTIDE SEQUENCE</scope>
    <source>
        <strain evidence="2">36-1</strain>
    </source>
</reference>
<evidence type="ECO:0000313" key="3">
    <source>
        <dbReference type="Proteomes" id="UP000245956"/>
    </source>
</evidence>